<dbReference type="Pfam" id="PF13672">
    <property type="entry name" value="PP2C_2"/>
    <property type="match status" value="1"/>
</dbReference>
<dbReference type="RefSeq" id="WP_343945623.1">
    <property type="nucleotide sequence ID" value="NZ_BAAAHP010000218.1"/>
</dbReference>
<dbReference type="SMART" id="SM00331">
    <property type="entry name" value="PP2C_SIG"/>
    <property type="match status" value="1"/>
</dbReference>
<feature type="domain" description="PPM-type phosphatase" evidence="1">
    <location>
        <begin position="23"/>
        <end position="264"/>
    </location>
</feature>
<dbReference type="Gene3D" id="3.60.40.10">
    <property type="entry name" value="PPM-type phosphatase domain"/>
    <property type="match status" value="1"/>
</dbReference>
<keyword evidence="3" id="KW-1185">Reference proteome</keyword>
<organism evidence="2 3">
    <name type="scientific">Pseudonocardia zijingensis</name>
    <dbReference type="NCBI Taxonomy" id="153376"/>
    <lineage>
        <taxon>Bacteria</taxon>
        <taxon>Bacillati</taxon>
        <taxon>Actinomycetota</taxon>
        <taxon>Actinomycetes</taxon>
        <taxon>Pseudonocardiales</taxon>
        <taxon>Pseudonocardiaceae</taxon>
        <taxon>Pseudonocardia</taxon>
    </lineage>
</organism>
<accession>A0ABN1NAQ6</accession>
<dbReference type="InterPro" id="IPR036457">
    <property type="entry name" value="PPM-type-like_dom_sf"/>
</dbReference>
<reference evidence="2 3" key="1">
    <citation type="journal article" date="2019" name="Int. J. Syst. Evol. Microbiol.">
        <title>The Global Catalogue of Microorganisms (GCM) 10K type strain sequencing project: providing services to taxonomists for standard genome sequencing and annotation.</title>
        <authorList>
            <consortium name="The Broad Institute Genomics Platform"/>
            <consortium name="The Broad Institute Genome Sequencing Center for Infectious Disease"/>
            <person name="Wu L."/>
            <person name="Ma J."/>
        </authorList>
    </citation>
    <scope>NUCLEOTIDE SEQUENCE [LARGE SCALE GENOMIC DNA]</scope>
    <source>
        <strain evidence="2 3">JCM 11117</strain>
    </source>
</reference>
<name>A0ABN1NAQ6_9PSEU</name>
<dbReference type="SUPFAM" id="SSF81606">
    <property type="entry name" value="PP2C-like"/>
    <property type="match status" value="1"/>
</dbReference>
<evidence type="ECO:0000313" key="2">
    <source>
        <dbReference type="EMBL" id="GAA0900204.1"/>
    </source>
</evidence>
<evidence type="ECO:0000259" key="1">
    <source>
        <dbReference type="PROSITE" id="PS51746"/>
    </source>
</evidence>
<dbReference type="SMART" id="SM00332">
    <property type="entry name" value="PP2Cc"/>
    <property type="match status" value="1"/>
</dbReference>
<dbReference type="PANTHER" id="PTHR47992">
    <property type="entry name" value="PROTEIN PHOSPHATASE"/>
    <property type="match status" value="1"/>
</dbReference>
<dbReference type="EMBL" id="BAAAHP010000218">
    <property type="protein sequence ID" value="GAA0900204.1"/>
    <property type="molecule type" value="Genomic_DNA"/>
</dbReference>
<protein>
    <recommendedName>
        <fullName evidence="1">PPM-type phosphatase domain-containing protein</fullName>
    </recommendedName>
</protein>
<proteinExistence type="predicted"/>
<dbReference type="InterPro" id="IPR001932">
    <property type="entry name" value="PPM-type_phosphatase-like_dom"/>
</dbReference>
<dbReference type="InterPro" id="IPR015655">
    <property type="entry name" value="PP2C"/>
</dbReference>
<gene>
    <name evidence="2" type="ORF">GCM10009559_65840</name>
</gene>
<evidence type="ECO:0000313" key="3">
    <source>
        <dbReference type="Proteomes" id="UP001499967"/>
    </source>
</evidence>
<dbReference type="Proteomes" id="UP001499967">
    <property type="component" value="Unassembled WGS sequence"/>
</dbReference>
<sequence length="265" mass="26696">MLLLGGVMAEPGSAERIETDLDVVAGVTDRGLSHDRNEDAMALGRWPDGTVAAVVCDGVSTSLTPQHASRTAADTALDVLLTSSEPPEDRMRSAVLAAGSAVAALGRAGDPHAPSCTLVCALARADGTTVGWIGDSRAYWLSAPGAAEPARALTTDHSWAVQMVAAGVLDEAAAARDPRAHAITRWLGAGGSSEAEVVTLHPAGPGALLLCTDGLWNYLSEAAALAAVALPALADGPIAAARALTALALDSGGRDNVTVVVVPFG</sequence>
<dbReference type="CDD" id="cd00143">
    <property type="entry name" value="PP2Cc"/>
    <property type="match status" value="1"/>
</dbReference>
<comment type="caution">
    <text evidence="2">The sequence shown here is derived from an EMBL/GenBank/DDBJ whole genome shotgun (WGS) entry which is preliminary data.</text>
</comment>
<dbReference type="PROSITE" id="PS51746">
    <property type="entry name" value="PPM_2"/>
    <property type="match status" value="1"/>
</dbReference>